<reference evidence="1 2" key="1">
    <citation type="submission" date="2016-10" db="EMBL/GenBank/DDBJ databases">
        <title>Draft Genome Sequence of one Bacillus cereus strain isolated from pooled breast milk.</title>
        <authorList>
            <person name="Woudstra C."/>
            <person name="Chamoin A."/>
            <person name="Gentil S."/>
            <person name="Rambeloson T."/>
            <person name="Delannoye S."/>
            <person name="Heinnekine J.A."/>
            <person name="Herbin S."/>
            <person name="Fach P."/>
        </authorList>
    </citation>
    <scope>NUCLEOTIDE SEQUENCE [LARGE SCALE GENOMIC DNA]</scope>
    <source>
        <strain evidence="1 2">16SBCL1279</strain>
    </source>
</reference>
<proteinExistence type="predicted"/>
<dbReference type="EMBL" id="MLYK01000094">
    <property type="protein sequence ID" value="OJS92698.1"/>
    <property type="molecule type" value="Genomic_DNA"/>
</dbReference>
<dbReference type="RefSeq" id="WP_065382122.1">
    <property type="nucleotide sequence ID" value="NZ_CAXORJ010000042.1"/>
</dbReference>
<gene>
    <name evidence="1" type="ORF">BKK64_26970</name>
</gene>
<evidence type="ECO:0000313" key="1">
    <source>
        <dbReference type="EMBL" id="OJS92698.1"/>
    </source>
</evidence>
<comment type="caution">
    <text evidence="1">The sequence shown here is derived from an EMBL/GenBank/DDBJ whole genome shotgun (WGS) entry which is preliminary data.</text>
</comment>
<dbReference type="Proteomes" id="UP000184161">
    <property type="component" value="Unassembled WGS sequence"/>
</dbReference>
<organism evidence="1 2">
    <name type="scientific">Bacillus cereus</name>
    <dbReference type="NCBI Taxonomy" id="1396"/>
    <lineage>
        <taxon>Bacteria</taxon>
        <taxon>Bacillati</taxon>
        <taxon>Bacillota</taxon>
        <taxon>Bacilli</taxon>
        <taxon>Bacillales</taxon>
        <taxon>Bacillaceae</taxon>
        <taxon>Bacillus</taxon>
        <taxon>Bacillus cereus group</taxon>
    </lineage>
</organism>
<name>A0A9X5V6E6_BACCE</name>
<accession>A0A9X5V6E6</accession>
<dbReference type="AlphaFoldDB" id="A0A9X5V6E6"/>
<evidence type="ECO:0000313" key="2">
    <source>
        <dbReference type="Proteomes" id="UP000184161"/>
    </source>
</evidence>
<protein>
    <submittedName>
        <fullName evidence="1">Uncharacterized protein</fullName>
    </submittedName>
</protein>
<sequence length="62" mass="6880">MPGNKTPPQNSAEAKKLGGALLPVKARMIKVSLYEKSPCFENRDSFLCFLQITKILDDGQKI</sequence>